<dbReference type="PANTHER" id="PTHR43546">
    <property type="entry name" value="UPF0173 METAL-DEPENDENT HYDROLASE MJ1163-RELATED"/>
    <property type="match status" value="1"/>
</dbReference>
<keyword evidence="2" id="KW-1185">Reference proteome</keyword>
<sequence length="241" mass="26289">MTRKGSDGMRFWFWVAILLIIFGGAAIVEAASESFTTFVDRHVTWYGQSELKITSESGEVLYIDPLRLPQRPQAADLILVTHEHGDHYNESVIQSLSKSGTTVIVPETMAKPGRRGLAIGQTVRIGAFQVTALPAYNTNKAFHPREKRWVGYLVEVDGVKLYHAGDTDFIPEMKGLGPDIAFLPVGGTYTMTAEEAAEAAAALQAKLVIPMHYGTIVGKKEDGPRFAGLVKGEAKVLSITE</sequence>
<dbReference type="Proteomes" id="UP000295008">
    <property type="component" value="Unassembled WGS sequence"/>
</dbReference>
<dbReference type="AlphaFoldDB" id="A0A4R1RWB2"/>
<dbReference type="Pfam" id="PF13483">
    <property type="entry name" value="Lactamase_B_3"/>
    <property type="match status" value="1"/>
</dbReference>
<protein>
    <submittedName>
        <fullName evidence="1">L-ascorbate metabolism protein UlaG (Beta-lactamase superfamily)</fullName>
    </submittedName>
</protein>
<dbReference type="SUPFAM" id="SSF56281">
    <property type="entry name" value="Metallo-hydrolase/oxidoreductase"/>
    <property type="match status" value="1"/>
</dbReference>
<name>A0A4R1RWB2_HYDET</name>
<evidence type="ECO:0000313" key="2">
    <source>
        <dbReference type="Proteomes" id="UP000295008"/>
    </source>
</evidence>
<dbReference type="Gene3D" id="3.60.15.10">
    <property type="entry name" value="Ribonuclease Z/Hydroxyacylglutathione hydrolase-like"/>
    <property type="match status" value="1"/>
</dbReference>
<accession>A0A4R1RWB2</accession>
<dbReference type="OrthoDB" id="9789133at2"/>
<evidence type="ECO:0000313" key="1">
    <source>
        <dbReference type="EMBL" id="TCL70876.1"/>
    </source>
</evidence>
<dbReference type="EMBL" id="SLUN01000008">
    <property type="protein sequence ID" value="TCL70876.1"/>
    <property type="molecule type" value="Genomic_DNA"/>
</dbReference>
<proteinExistence type="predicted"/>
<reference evidence="1 2" key="1">
    <citation type="submission" date="2019-03" db="EMBL/GenBank/DDBJ databases">
        <title>Genomic Encyclopedia of Type Strains, Phase IV (KMG-IV): sequencing the most valuable type-strain genomes for metagenomic binning, comparative biology and taxonomic classification.</title>
        <authorList>
            <person name="Goeker M."/>
        </authorList>
    </citation>
    <scope>NUCLEOTIDE SEQUENCE [LARGE SCALE GENOMIC DNA]</scope>
    <source>
        <strain evidence="1 2">LX-B</strain>
    </source>
</reference>
<dbReference type="PANTHER" id="PTHR43546:SF8">
    <property type="entry name" value="METALLO-BETA-LACTAMASE DOMAIN-CONTAINING PROTEIN"/>
    <property type="match status" value="1"/>
</dbReference>
<organism evidence="1 2">
    <name type="scientific">Hydrogenispora ethanolica</name>
    <dbReference type="NCBI Taxonomy" id="1082276"/>
    <lineage>
        <taxon>Bacteria</taxon>
        <taxon>Bacillati</taxon>
        <taxon>Bacillota</taxon>
        <taxon>Hydrogenispora</taxon>
    </lineage>
</organism>
<dbReference type="InterPro" id="IPR036866">
    <property type="entry name" value="RibonucZ/Hydroxyglut_hydro"/>
</dbReference>
<gene>
    <name evidence="1" type="ORF">EDC14_100821</name>
</gene>
<dbReference type="InterPro" id="IPR050114">
    <property type="entry name" value="UPF0173_UPF0282_UlaG_hydrolase"/>
</dbReference>
<comment type="caution">
    <text evidence="1">The sequence shown here is derived from an EMBL/GenBank/DDBJ whole genome shotgun (WGS) entry which is preliminary data.</text>
</comment>